<dbReference type="AlphaFoldDB" id="A0A177WJM8"/>
<protein>
    <recommendedName>
        <fullName evidence="20">chitin deacetylase</fullName>
        <ecNumber evidence="20">3.5.1.41</ecNumber>
    </recommendedName>
</protein>
<dbReference type="EMBL" id="DS022303">
    <property type="protein sequence ID" value="OAJ39874.1"/>
    <property type="molecule type" value="Genomic_DNA"/>
</dbReference>
<dbReference type="STRING" id="403673.A0A177WJM8"/>
<dbReference type="FunFam" id="3.20.20.370:FF:000004">
    <property type="entry name" value="Related to Chitin deacetylase"/>
    <property type="match status" value="1"/>
</dbReference>
<dbReference type="GO" id="GO:0046872">
    <property type="term" value="F:metal ion binding"/>
    <property type="evidence" value="ECO:0007669"/>
    <property type="project" value="UniProtKB-KW"/>
</dbReference>
<organism evidence="25 26">
    <name type="scientific">Batrachochytrium dendrobatidis (strain JEL423)</name>
    <dbReference type="NCBI Taxonomy" id="403673"/>
    <lineage>
        <taxon>Eukaryota</taxon>
        <taxon>Fungi</taxon>
        <taxon>Fungi incertae sedis</taxon>
        <taxon>Chytridiomycota</taxon>
        <taxon>Chytridiomycota incertae sedis</taxon>
        <taxon>Chytridiomycetes</taxon>
        <taxon>Rhizophydiales</taxon>
        <taxon>Rhizophydiales incertae sedis</taxon>
        <taxon>Batrachochytrium</taxon>
    </lineage>
</organism>
<keyword evidence="8" id="KW-0336">GPI-anchor</keyword>
<evidence type="ECO:0000256" key="18">
    <source>
        <dbReference type="ARBA" id="ARBA00023316"/>
    </source>
</evidence>
<dbReference type="OrthoDB" id="5547340at2759"/>
<gene>
    <name evidence="25" type="ORF">BDEG_23678</name>
</gene>
<keyword evidence="10 23" id="KW-0732">Signal</keyword>
<evidence type="ECO:0000256" key="19">
    <source>
        <dbReference type="ARBA" id="ARBA00023326"/>
    </source>
</evidence>
<keyword evidence="7" id="KW-0964">Secreted</keyword>
<dbReference type="SUPFAM" id="SSF88713">
    <property type="entry name" value="Glycoside hydrolase/deacetylase"/>
    <property type="match status" value="1"/>
</dbReference>
<evidence type="ECO:0000313" key="26">
    <source>
        <dbReference type="Proteomes" id="UP000077115"/>
    </source>
</evidence>
<evidence type="ECO:0000256" key="6">
    <source>
        <dbReference type="ARBA" id="ARBA00022512"/>
    </source>
</evidence>
<keyword evidence="11" id="KW-0378">Hydrolase</keyword>
<evidence type="ECO:0000256" key="2">
    <source>
        <dbReference type="ARBA" id="ARBA00004191"/>
    </source>
</evidence>
<keyword evidence="5" id="KW-1003">Cell membrane</keyword>
<dbReference type="PROSITE" id="PS51677">
    <property type="entry name" value="NODB"/>
    <property type="match status" value="1"/>
</dbReference>
<dbReference type="PANTHER" id="PTHR10587">
    <property type="entry name" value="GLYCOSYL TRANSFERASE-RELATED"/>
    <property type="match status" value="1"/>
</dbReference>
<name>A0A177WJM8_BATDL</name>
<feature type="compositionally biased region" description="Low complexity" evidence="22">
    <location>
        <begin position="279"/>
        <end position="332"/>
    </location>
</feature>
<evidence type="ECO:0000256" key="4">
    <source>
        <dbReference type="ARBA" id="ARBA00010973"/>
    </source>
</evidence>
<keyword evidence="18" id="KW-0961">Cell wall biogenesis/degradation</keyword>
<feature type="signal peptide" evidence="23">
    <location>
        <begin position="1"/>
        <end position="26"/>
    </location>
</feature>
<keyword evidence="9" id="KW-0479">Metal-binding</keyword>
<comment type="catalytic activity">
    <reaction evidence="21">
        <text>[(1-&gt;4)-N-acetyl-beta-D-glucosaminyl](n) + n H2O = chitosan + n acetate</text>
        <dbReference type="Rhea" id="RHEA:10464"/>
        <dbReference type="Rhea" id="RHEA-COMP:9593"/>
        <dbReference type="Rhea" id="RHEA-COMP:9597"/>
        <dbReference type="ChEBI" id="CHEBI:15377"/>
        <dbReference type="ChEBI" id="CHEBI:17029"/>
        <dbReference type="ChEBI" id="CHEBI:30089"/>
        <dbReference type="ChEBI" id="CHEBI:57704"/>
        <dbReference type="EC" id="3.5.1.41"/>
    </reaction>
    <physiologicalReaction direction="left-to-right" evidence="21">
        <dbReference type="Rhea" id="RHEA:10465"/>
    </physiologicalReaction>
</comment>
<evidence type="ECO:0000256" key="5">
    <source>
        <dbReference type="ARBA" id="ARBA00022475"/>
    </source>
</evidence>
<comment type="similarity">
    <text evidence="4">Belongs to the polysaccharide deacetylase family.</text>
</comment>
<dbReference type="GO" id="GO:0071555">
    <property type="term" value="P:cell wall organization"/>
    <property type="evidence" value="ECO:0007669"/>
    <property type="project" value="UniProtKB-KW"/>
</dbReference>
<evidence type="ECO:0000256" key="8">
    <source>
        <dbReference type="ARBA" id="ARBA00022622"/>
    </source>
</evidence>
<dbReference type="GO" id="GO:0000272">
    <property type="term" value="P:polysaccharide catabolic process"/>
    <property type="evidence" value="ECO:0007669"/>
    <property type="project" value="UniProtKB-KW"/>
</dbReference>
<evidence type="ECO:0000256" key="1">
    <source>
        <dbReference type="ARBA" id="ARBA00001941"/>
    </source>
</evidence>
<evidence type="ECO:0000256" key="16">
    <source>
        <dbReference type="ARBA" id="ARBA00023285"/>
    </source>
</evidence>
<keyword evidence="12" id="KW-0146">Chitin degradation</keyword>
<dbReference type="Proteomes" id="UP000077115">
    <property type="component" value="Unassembled WGS sequence"/>
</dbReference>
<dbReference type="GO" id="GO:0006032">
    <property type="term" value="P:chitin catabolic process"/>
    <property type="evidence" value="ECO:0007669"/>
    <property type="project" value="UniProtKB-KW"/>
</dbReference>
<dbReference type="eggNOG" id="ENOG502QRIP">
    <property type="taxonomic scope" value="Eukaryota"/>
</dbReference>
<dbReference type="GO" id="GO:0005886">
    <property type="term" value="C:plasma membrane"/>
    <property type="evidence" value="ECO:0007669"/>
    <property type="project" value="UniProtKB-SubCell"/>
</dbReference>
<keyword evidence="19" id="KW-0624">Polysaccharide degradation</keyword>
<evidence type="ECO:0000256" key="3">
    <source>
        <dbReference type="ARBA" id="ARBA00004609"/>
    </source>
</evidence>
<dbReference type="GO" id="GO:0004099">
    <property type="term" value="F:chitin deacetylase activity"/>
    <property type="evidence" value="ECO:0007669"/>
    <property type="project" value="UniProtKB-EC"/>
</dbReference>
<keyword evidence="13" id="KW-0472">Membrane</keyword>
<evidence type="ECO:0000256" key="20">
    <source>
        <dbReference type="ARBA" id="ARBA00024056"/>
    </source>
</evidence>
<feature type="domain" description="NodB homology" evidence="24">
    <location>
        <begin position="73"/>
        <end position="252"/>
    </location>
</feature>
<dbReference type="Gene3D" id="3.20.20.370">
    <property type="entry name" value="Glycoside hydrolase/deacetylase"/>
    <property type="match status" value="1"/>
</dbReference>
<keyword evidence="16" id="KW-0170">Cobalt</keyword>
<evidence type="ECO:0000256" key="13">
    <source>
        <dbReference type="ARBA" id="ARBA00023136"/>
    </source>
</evidence>
<keyword evidence="17" id="KW-0449">Lipoprotein</keyword>
<evidence type="ECO:0000256" key="7">
    <source>
        <dbReference type="ARBA" id="ARBA00022525"/>
    </source>
</evidence>
<evidence type="ECO:0000256" key="12">
    <source>
        <dbReference type="ARBA" id="ARBA00023024"/>
    </source>
</evidence>
<comment type="subcellular location">
    <subcellularLocation>
        <location evidence="3">Cell membrane</location>
        <topology evidence="3">Lipid-anchor</topology>
        <topology evidence="3">GPI-anchor</topology>
    </subcellularLocation>
    <subcellularLocation>
        <location evidence="2">Secreted</location>
        <location evidence="2">Cell wall</location>
    </subcellularLocation>
</comment>
<dbReference type="InterPro" id="IPR011330">
    <property type="entry name" value="Glyco_hydro/deAcase_b/a-brl"/>
</dbReference>
<evidence type="ECO:0000256" key="22">
    <source>
        <dbReference type="SAM" id="MobiDB-lite"/>
    </source>
</evidence>
<keyword evidence="15" id="KW-0119">Carbohydrate metabolism</keyword>
<reference evidence="25 26" key="1">
    <citation type="submission" date="2006-10" db="EMBL/GenBank/DDBJ databases">
        <title>The Genome Sequence of Batrachochytrium dendrobatidis JEL423.</title>
        <authorList>
            <consortium name="The Broad Institute Genome Sequencing Platform"/>
            <person name="Birren B."/>
            <person name="Lander E."/>
            <person name="Galagan J."/>
            <person name="Cuomo C."/>
            <person name="Devon K."/>
            <person name="Jaffe D."/>
            <person name="Butler J."/>
            <person name="Alvarez P."/>
            <person name="Gnerre S."/>
            <person name="Grabherr M."/>
            <person name="Kleber M."/>
            <person name="Mauceli E."/>
            <person name="Brockman W."/>
            <person name="Young S."/>
            <person name="LaButti K."/>
            <person name="Sykes S."/>
            <person name="DeCaprio D."/>
            <person name="Crawford M."/>
            <person name="Koehrsen M."/>
            <person name="Engels R."/>
            <person name="Montgomery P."/>
            <person name="Pearson M."/>
            <person name="Howarth C."/>
            <person name="Larson L."/>
            <person name="White J."/>
            <person name="O'Leary S."/>
            <person name="Kodira C."/>
            <person name="Zeng Q."/>
            <person name="Yandava C."/>
            <person name="Alvarado L."/>
            <person name="Longcore J."/>
            <person name="James T."/>
        </authorList>
    </citation>
    <scope>NUCLEOTIDE SEQUENCE [LARGE SCALE GENOMIC DNA]</scope>
    <source>
        <strain evidence="25 26">JEL423</strain>
    </source>
</reference>
<evidence type="ECO:0000313" key="25">
    <source>
        <dbReference type="EMBL" id="OAJ39874.1"/>
    </source>
</evidence>
<evidence type="ECO:0000256" key="23">
    <source>
        <dbReference type="SAM" id="SignalP"/>
    </source>
</evidence>
<reference evidence="25 26" key="2">
    <citation type="submission" date="2016-05" db="EMBL/GenBank/DDBJ databases">
        <title>Lineage-specific infection strategies underlie the spectrum of fungal disease in amphibians.</title>
        <authorList>
            <person name="Cuomo C.A."/>
            <person name="Farrer R.A."/>
            <person name="James T."/>
            <person name="Longcore J."/>
            <person name="Birren B."/>
        </authorList>
    </citation>
    <scope>NUCLEOTIDE SEQUENCE [LARGE SCALE GENOMIC DNA]</scope>
    <source>
        <strain evidence="25 26">JEL423</strain>
    </source>
</reference>
<keyword evidence="6" id="KW-0134">Cell wall</keyword>
<evidence type="ECO:0000256" key="15">
    <source>
        <dbReference type="ARBA" id="ARBA00023277"/>
    </source>
</evidence>
<evidence type="ECO:0000256" key="9">
    <source>
        <dbReference type="ARBA" id="ARBA00022723"/>
    </source>
</evidence>
<feature type="region of interest" description="Disordered" evidence="22">
    <location>
        <begin position="279"/>
        <end position="346"/>
    </location>
</feature>
<dbReference type="VEuPathDB" id="FungiDB:BDEG_23678"/>
<dbReference type="InterPro" id="IPR050248">
    <property type="entry name" value="Polysacc_deacetylase_ArnD"/>
</dbReference>
<dbReference type="GO" id="GO:0098552">
    <property type="term" value="C:side of membrane"/>
    <property type="evidence" value="ECO:0007669"/>
    <property type="project" value="UniProtKB-KW"/>
</dbReference>
<evidence type="ECO:0000256" key="10">
    <source>
        <dbReference type="ARBA" id="ARBA00022729"/>
    </source>
</evidence>
<evidence type="ECO:0000256" key="11">
    <source>
        <dbReference type="ARBA" id="ARBA00022801"/>
    </source>
</evidence>
<dbReference type="Pfam" id="PF01522">
    <property type="entry name" value="Polysacc_deac_1"/>
    <property type="match status" value="1"/>
</dbReference>
<keyword evidence="14" id="KW-0325">Glycoprotein</keyword>
<feature type="chain" id="PRO_5008077704" description="chitin deacetylase" evidence="23">
    <location>
        <begin position="27"/>
        <end position="376"/>
    </location>
</feature>
<evidence type="ECO:0000256" key="21">
    <source>
        <dbReference type="ARBA" id="ARBA00048494"/>
    </source>
</evidence>
<dbReference type="InterPro" id="IPR002509">
    <property type="entry name" value="NODB_dom"/>
</dbReference>
<accession>A0A177WJM8</accession>
<sequence length="376" mass="38749">MHTSHSKNSYVSVLFLAAIVPATVMGQANYPKGVVMAHGNPEWTKAVGSGLPAASGKDFYDWADDVIACPGPKQWGLTYDDGPSPETPKVLDALKSHSIKATFFTVGAQAQAYPDLLKRAHQEGHQIALHTWSHKSLPEISLDNAIAEVVYNAMIVKDTIGVTPKFIRVPYGKINAPIRKMLHNLGLTIVAWNLDSNDWQDSTQIVSLIKERADNGDSGVVSLQHDIDAKVVAQIPKSIEVIVNGKAGYKAMPVSTCLGQEAYDEGFWTRLGAAPPSGLAASAPASAPATAPATAPVTAPATAPASAPASAPATAPASAPATAPVSASAPASGKGTKAPISTQTAGAQDKVVSASGAISQGISITAGLVAILAIFV</sequence>
<evidence type="ECO:0000256" key="17">
    <source>
        <dbReference type="ARBA" id="ARBA00023288"/>
    </source>
</evidence>
<dbReference type="GO" id="GO:0009272">
    <property type="term" value="P:fungal-type cell wall biogenesis"/>
    <property type="evidence" value="ECO:0007669"/>
    <property type="project" value="UniProtKB-ARBA"/>
</dbReference>
<proteinExistence type="inferred from homology"/>
<comment type="cofactor">
    <cofactor evidence="1">
        <name>Co(2+)</name>
        <dbReference type="ChEBI" id="CHEBI:48828"/>
    </cofactor>
</comment>
<evidence type="ECO:0000259" key="24">
    <source>
        <dbReference type="PROSITE" id="PS51677"/>
    </source>
</evidence>
<evidence type="ECO:0000256" key="14">
    <source>
        <dbReference type="ARBA" id="ARBA00023180"/>
    </source>
</evidence>
<dbReference type="EC" id="3.5.1.41" evidence="20"/>
<dbReference type="PANTHER" id="PTHR10587:SF133">
    <property type="entry name" value="CHITIN DEACETYLASE 1-RELATED"/>
    <property type="match status" value="1"/>
</dbReference>